<feature type="domain" description="AMP-binding enzyme C-terminal" evidence="6">
    <location>
        <begin position="468"/>
        <end position="546"/>
    </location>
</feature>
<dbReference type="Pfam" id="PF00501">
    <property type="entry name" value="AMP-binding"/>
    <property type="match status" value="1"/>
</dbReference>
<keyword evidence="4" id="KW-0067">ATP-binding</keyword>
<evidence type="ECO:0000313" key="7">
    <source>
        <dbReference type="EMBL" id="RGS44319.1"/>
    </source>
</evidence>
<sequence>MSTEMRPEQGIAGKFVRSALDENGVLSKIEFTNSENFNFAYDVMDALADKEPDQTALIYVSKDRTVEKKFTFQDIKDYSNRAANYFKSLGIKKGDKVMLVLKRHYQYWFTMMALHKIGAIAIPATNILKATDYQYRIEAAGVSAVVCTSDDGITASIDTFADDKLTKIVVNHSVEGWNFFDEGIMECSTEFPRPTGEDAVGGKDDILFVMFTSGTTEHPKMVAHNHLYPLGHYITAKYWHCNKPGEVHLTVSDTGWGKALWGKLYGQWLCEACVFVFDFDTFSADTIFKLIEKYNISTFCAPPTLYRILIRMDMSKYNLSSLRYCTTAGEALNPEVFDVFKEKTGFTIYEGFGQTETTLTIGNLENTTPRPGSMGKASPMYDVRIMKADGTFAAPGETGEIVINIADGAPDGLFMEYYRDPQRTAEVMHDGFYHTGDTAYQDEDGYFWFVGRVDDIIKVAGYRVGPFEIENEIMRIPYVLECAVTSVPDSTRGQAIKATIVLTEGTVGDENLKKELKRYFKENIASYKRPRVIEFVDEMPKTISGKVRRVEIKEKDWK</sequence>
<dbReference type="InterPro" id="IPR025110">
    <property type="entry name" value="AMP-bd_C"/>
</dbReference>
<dbReference type="GO" id="GO:0005524">
    <property type="term" value="F:ATP binding"/>
    <property type="evidence" value="ECO:0007669"/>
    <property type="project" value="UniProtKB-KW"/>
</dbReference>
<dbReference type="InterPro" id="IPR045851">
    <property type="entry name" value="AMP-bd_C_sf"/>
</dbReference>
<evidence type="ECO:0000256" key="2">
    <source>
        <dbReference type="ARBA" id="ARBA00022598"/>
    </source>
</evidence>
<evidence type="ECO:0000313" key="8">
    <source>
        <dbReference type="Proteomes" id="UP000283295"/>
    </source>
</evidence>
<dbReference type="InterPro" id="IPR042099">
    <property type="entry name" value="ANL_N_sf"/>
</dbReference>
<proteinExistence type="inferred from homology"/>
<dbReference type="Proteomes" id="UP000283295">
    <property type="component" value="Unassembled WGS sequence"/>
</dbReference>
<dbReference type="SUPFAM" id="SSF56801">
    <property type="entry name" value="Acetyl-CoA synthetase-like"/>
    <property type="match status" value="1"/>
</dbReference>
<protein>
    <submittedName>
        <fullName evidence="7">Acetyl-CoA synthetase</fullName>
    </submittedName>
</protein>
<dbReference type="AlphaFoldDB" id="A0A3R6CWJ3"/>
<name>A0A3R6CWJ3_9FIRM</name>
<evidence type="ECO:0000256" key="3">
    <source>
        <dbReference type="ARBA" id="ARBA00022741"/>
    </source>
</evidence>
<dbReference type="EMBL" id="QRVK01000001">
    <property type="protein sequence ID" value="RGS44319.1"/>
    <property type="molecule type" value="Genomic_DNA"/>
</dbReference>
<gene>
    <name evidence="7" type="ORF">DWX94_00540</name>
</gene>
<comment type="caution">
    <text evidence="7">The sequence shown here is derived from an EMBL/GenBank/DDBJ whole genome shotgun (WGS) entry which is preliminary data.</text>
</comment>
<dbReference type="Pfam" id="PF13193">
    <property type="entry name" value="AMP-binding_C"/>
    <property type="match status" value="1"/>
</dbReference>
<keyword evidence="3" id="KW-0547">Nucleotide-binding</keyword>
<accession>A0A3R6CWJ3</accession>
<dbReference type="OrthoDB" id="9778383at2"/>
<feature type="domain" description="AMP-dependent synthetase/ligase" evidence="5">
    <location>
        <begin position="48"/>
        <end position="404"/>
    </location>
</feature>
<dbReference type="GO" id="GO:0015645">
    <property type="term" value="F:fatty acid ligase activity"/>
    <property type="evidence" value="ECO:0007669"/>
    <property type="project" value="TreeGrafter"/>
</dbReference>
<dbReference type="GO" id="GO:0004321">
    <property type="term" value="F:fatty-acyl-CoA synthase activity"/>
    <property type="evidence" value="ECO:0007669"/>
    <property type="project" value="TreeGrafter"/>
</dbReference>
<comment type="similarity">
    <text evidence="1">Belongs to the ATP-dependent AMP-binding enzyme family.</text>
</comment>
<evidence type="ECO:0000259" key="5">
    <source>
        <dbReference type="Pfam" id="PF00501"/>
    </source>
</evidence>
<dbReference type="PANTHER" id="PTHR43605">
    <property type="entry name" value="ACYL-COENZYME A SYNTHETASE"/>
    <property type="match status" value="1"/>
</dbReference>
<organism evidence="7 8">
    <name type="scientific">Coprococcus eutactus</name>
    <dbReference type="NCBI Taxonomy" id="33043"/>
    <lineage>
        <taxon>Bacteria</taxon>
        <taxon>Bacillati</taxon>
        <taxon>Bacillota</taxon>
        <taxon>Clostridia</taxon>
        <taxon>Lachnospirales</taxon>
        <taxon>Lachnospiraceae</taxon>
        <taxon>Coprococcus</taxon>
    </lineage>
</organism>
<evidence type="ECO:0000256" key="4">
    <source>
        <dbReference type="ARBA" id="ARBA00022840"/>
    </source>
</evidence>
<dbReference type="Gene3D" id="3.30.300.30">
    <property type="match status" value="1"/>
</dbReference>
<evidence type="ECO:0000256" key="1">
    <source>
        <dbReference type="ARBA" id="ARBA00006432"/>
    </source>
</evidence>
<dbReference type="GO" id="GO:0006637">
    <property type="term" value="P:acyl-CoA metabolic process"/>
    <property type="evidence" value="ECO:0007669"/>
    <property type="project" value="TreeGrafter"/>
</dbReference>
<dbReference type="InterPro" id="IPR000873">
    <property type="entry name" value="AMP-dep_synth/lig_dom"/>
</dbReference>
<dbReference type="Gene3D" id="3.40.50.12780">
    <property type="entry name" value="N-terminal domain of ligase-like"/>
    <property type="match status" value="1"/>
</dbReference>
<dbReference type="PANTHER" id="PTHR43605:SF10">
    <property type="entry name" value="ACYL-COA SYNTHETASE MEDIUM CHAIN FAMILY MEMBER 3"/>
    <property type="match status" value="1"/>
</dbReference>
<dbReference type="GO" id="GO:0006633">
    <property type="term" value="P:fatty acid biosynthetic process"/>
    <property type="evidence" value="ECO:0007669"/>
    <property type="project" value="TreeGrafter"/>
</dbReference>
<reference evidence="7 8" key="1">
    <citation type="submission" date="2018-08" db="EMBL/GenBank/DDBJ databases">
        <title>A genome reference for cultivated species of the human gut microbiota.</title>
        <authorList>
            <person name="Zou Y."/>
            <person name="Xue W."/>
            <person name="Luo G."/>
        </authorList>
    </citation>
    <scope>NUCLEOTIDE SEQUENCE [LARGE SCALE GENOMIC DNA]</scope>
    <source>
        <strain evidence="7 8">AF22-21</strain>
    </source>
</reference>
<evidence type="ECO:0000259" key="6">
    <source>
        <dbReference type="Pfam" id="PF13193"/>
    </source>
</evidence>
<keyword evidence="2" id="KW-0436">Ligase</keyword>
<dbReference type="GO" id="GO:0016405">
    <property type="term" value="F:CoA-ligase activity"/>
    <property type="evidence" value="ECO:0007669"/>
    <property type="project" value="UniProtKB-ARBA"/>
</dbReference>
<dbReference type="InterPro" id="IPR051087">
    <property type="entry name" value="Mitochondrial_ACSM"/>
</dbReference>